<gene>
    <name evidence="1" type="ORF">M406DRAFT_326712</name>
</gene>
<dbReference type="Proteomes" id="UP000803844">
    <property type="component" value="Unassembled WGS sequence"/>
</dbReference>
<organism evidence="1 2">
    <name type="scientific">Cryphonectria parasitica (strain ATCC 38755 / EP155)</name>
    <dbReference type="NCBI Taxonomy" id="660469"/>
    <lineage>
        <taxon>Eukaryota</taxon>
        <taxon>Fungi</taxon>
        <taxon>Dikarya</taxon>
        <taxon>Ascomycota</taxon>
        <taxon>Pezizomycotina</taxon>
        <taxon>Sordariomycetes</taxon>
        <taxon>Sordariomycetidae</taxon>
        <taxon>Diaporthales</taxon>
        <taxon>Cryphonectriaceae</taxon>
        <taxon>Cryphonectria-Endothia species complex</taxon>
        <taxon>Cryphonectria</taxon>
    </lineage>
</organism>
<evidence type="ECO:0000313" key="2">
    <source>
        <dbReference type="Proteomes" id="UP000803844"/>
    </source>
</evidence>
<accession>A0A9P4YER5</accession>
<dbReference type="GeneID" id="63837250"/>
<dbReference type="RefSeq" id="XP_040782288.1">
    <property type="nucleotide sequence ID" value="XM_040920121.1"/>
</dbReference>
<dbReference type="AlphaFoldDB" id="A0A9P4YER5"/>
<keyword evidence="2" id="KW-1185">Reference proteome</keyword>
<evidence type="ECO:0000313" key="1">
    <source>
        <dbReference type="EMBL" id="KAF3771327.1"/>
    </source>
</evidence>
<protein>
    <submittedName>
        <fullName evidence="1">Uncharacterized protein</fullName>
    </submittedName>
</protein>
<sequence length="125" mass="14284">MYRGTIQGLYIVHMPDQSRELWVARLSQKFKAAPWAWISEARPSTAATRAPYREGEGSNITVDEYVASCREGFDLIPEAFKGGPLLQKRDMYESILDRGQDSSPLDNVLVLQDEYMARQFPVDRI</sequence>
<proteinExistence type="predicted"/>
<reference evidence="1" key="1">
    <citation type="journal article" date="2020" name="Phytopathology">
        <title>Genome sequence of the chestnut blight fungus Cryphonectria parasitica EP155: A fundamental resource for an archetypical invasive plant pathogen.</title>
        <authorList>
            <person name="Crouch J.A."/>
            <person name="Dawe A."/>
            <person name="Aerts A."/>
            <person name="Barry K."/>
            <person name="Churchill A.C.L."/>
            <person name="Grimwood J."/>
            <person name="Hillman B."/>
            <person name="Milgroom M.G."/>
            <person name="Pangilinan J."/>
            <person name="Smith M."/>
            <person name="Salamov A."/>
            <person name="Schmutz J."/>
            <person name="Yadav J."/>
            <person name="Grigoriev I.V."/>
            <person name="Nuss D."/>
        </authorList>
    </citation>
    <scope>NUCLEOTIDE SEQUENCE</scope>
    <source>
        <strain evidence="1">EP155</strain>
    </source>
</reference>
<comment type="caution">
    <text evidence="1">The sequence shown here is derived from an EMBL/GenBank/DDBJ whole genome shotgun (WGS) entry which is preliminary data.</text>
</comment>
<name>A0A9P4YER5_CRYP1</name>
<dbReference type="EMBL" id="MU032344">
    <property type="protein sequence ID" value="KAF3771327.1"/>
    <property type="molecule type" value="Genomic_DNA"/>
</dbReference>